<evidence type="ECO:0000313" key="2">
    <source>
        <dbReference type="EMBL" id="KUK97463.1"/>
    </source>
</evidence>
<dbReference type="PATRIC" id="fig|301375.6.peg.1857"/>
<dbReference type="EMBL" id="LGFT01000007">
    <property type="protein sequence ID" value="KUK45158.1"/>
    <property type="molecule type" value="Genomic_DNA"/>
</dbReference>
<evidence type="ECO:0000313" key="3">
    <source>
        <dbReference type="Proteomes" id="UP000053961"/>
    </source>
</evidence>
<dbReference type="Proteomes" id="UP000057043">
    <property type="component" value="Unassembled WGS sequence"/>
</dbReference>
<dbReference type="AlphaFoldDB" id="A0A117LG15"/>
<protein>
    <recommendedName>
        <fullName evidence="5">Lipoprotein</fullName>
    </recommendedName>
</protein>
<dbReference type="Proteomes" id="UP000053961">
    <property type="component" value="Unassembled WGS sequence"/>
</dbReference>
<accession>A0A117LG15</accession>
<evidence type="ECO:0000313" key="4">
    <source>
        <dbReference type="Proteomes" id="UP000057043"/>
    </source>
</evidence>
<comment type="caution">
    <text evidence="1">The sequence shown here is derived from an EMBL/GenBank/DDBJ whole genome shotgun (WGS) entry which is preliminary data.</text>
</comment>
<name>A0A117LG15_9EURY</name>
<proteinExistence type="predicted"/>
<reference evidence="3 4" key="2">
    <citation type="journal article" date="2015" name="MBio">
        <title>Genome-Resolved Metagenomic Analysis Reveals Roles for Candidate Phyla and Other Microbial Community Members in Biogeochemical Transformations in Oil Reservoirs.</title>
        <authorList>
            <person name="Hu P."/>
            <person name="Tom L."/>
            <person name="Singh A."/>
            <person name="Thomas B.C."/>
            <person name="Baker B.J."/>
            <person name="Piceno Y.M."/>
            <person name="Andersen G.L."/>
            <person name="Banfield J.F."/>
        </authorList>
    </citation>
    <scope>NUCLEOTIDE SEQUENCE [LARGE SCALE GENOMIC DNA]</scope>
    <source>
        <strain evidence="1">57_489</strain>
    </source>
</reference>
<evidence type="ECO:0000313" key="1">
    <source>
        <dbReference type="EMBL" id="KUK45158.1"/>
    </source>
</evidence>
<organism evidence="1 4">
    <name type="scientific">Methanothrix harundinacea</name>
    <dbReference type="NCBI Taxonomy" id="301375"/>
    <lineage>
        <taxon>Archaea</taxon>
        <taxon>Methanobacteriati</taxon>
        <taxon>Methanobacteriota</taxon>
        <taxon>Stenosarchaea group</taxon>
        <taxon>Methanomicrobia</taxon>
        <taxon>Methanotrichales</taxon>
        <taxon>Methanotrichaceae</taxon>
        <taxon>Methanothrix</taxon>
    </lineage>
</organism>
<sequence length="144" mass="15892">MMKIWASMLVMASLLWITVPAGAEEVPDLVGNWTGNGSVVRMGALDHFPEMSSENLTYKDEVSRTLVIEEQKGRRFAGVWISSENPGATEAVLGVIGFDDETLYMVDEDGHFDGRLISDTELELAYREVDPDGMIAAICKYTKA</sequence>
<evidence type="ECO:0008006" key="5">
    <source>
        <dbReference type="Google" id="ProtNLM"/>
    </source>
</evidence>
<gene>
    <name evidence="1" type="ORF">XD72_0407</name>
    <name evidence="2" type="ORF">XE07_0293</name>
</gene>
<dbReference type="EMBL" id="LGHB01000002">
    <property type="protein sequence ID" value="KUK97463.1"/>
    <property type="molecule type" value="Genomic_DNA"/>
</dbReference>
<reference evidence="2" key="1">
    <citation type="journal article" date="2015" name="MBio">
        <title>Genome-resolved metagenomic analysis reveals roles for candidate phyla and other microbial community members in biogeochemical transformations in oil reservoirs.</title>
        <authorList>
            <person name="Hu P."/>
            <person name="Tom L."/>
            <person name="Singh A."/>
            <person name="Thomas B.C."/>
            <person name="Baker B.J."/>
            <person name="Piceno Y.M."/>
            <person name="Andersen G.L."/>
            <person name="Banfield J.F."/>
        </authorList>
    </citation>
    <scope>NUCLEOTIDE SEQUENCE [LARGE SCALE GENOMIC DNA]</scope>
    <source>
        <strain evidence="2">56_747</strain>
    </source>
</reference>